<keyword evidence="2" id="KW-1185">Reference proteome</keyword>
<name>A0A0M4JI06_9MOLU</name>
<sequence length="106" mass="12615">MAKILENNKIEFSKEDMKAAWNNSPKLINRDEDEFRLCFICKFFMDHSKFEKGDFSWVCEFIDLKNLRLTPDNLIAIHPQCREFRHKDDCSKIVKKIKATQWSAAN</sequence>
<reference evidence="1 2" key="1">
    <citation type="journal article" date="2015" name="Genome Announc.">
        <title>Complete Genome Sequence of Spiroplasma cantharicola CC-1T (DSM 21588), a Bacterium Isolated from Soldier Beetle (Cantharis carolinus).</title>
        <authorList>
            <person name="Lo W.S."/>
            <person name="Liu P.Y."/>
            <person name="Kuo C.H."/>
        </authorList>
    </citation>
    <scope>NUCLEOTIDE SEQUENCE [LARGE SCALE GENOMIC DNA]</scope>
    <source>
        <strain evidence="1 2">CC-1</strain>
    </source>
</reference>
<accession>A0A0M4JI06</accession>
<dbReference type="STRING" id="362837.SCANT_v1c02190"/>
<dbReference type="KEGG" id="scj:SCANT_v1c02190"/>
<organism evidence="1 2">
    <name type="scientific">Spiroplasma cantharicola</name>
    <dbReference type="NCBI Taxonomy" id="362837"/>
    <lineage>
        <taxon>Bacteria</taxon>
        <taxon>Bacillati</taxon>
        <taxon>Mycoplasmatota</taxon>
        <taxon>Mollicutes</taxon>
        <taxon>Entomoplasmatales</taxon>
        <taxon>Spiroplasmataceae</taxon>
        <taxon>Spiroplasma</taxon>
    </lineage>
</organism>
<dbReference type="AlphaFoldDB" id="A0A0M4JI06"/>
<dbReference type="PATRIC" id="fig|362837.3.peg.220"/>
<dbReference type="Proteomes" id="UP000063919">
    <property type="component" value="Chromosome"/>
</dbReference>
<evidence type="ECO:0000313" key="2">
    <source>
        <dbReference type="Proteomes" id="UP000063919"/>
    </source>
</evidence>
<evidence type="ECO:0000313" key="1">
    <source>
        <dbReference type="EMBL" id="ALD66129.1"/>
    </source>
</evidence>
<evidence type="ECO:0008006" key="3">
    <source>
        <dbReference type="Google" id="ProtNLM"/>
    </source>
</evidence>
<dbReference type="RefSeq" id="WP_053945902.1">
    <property type="nucleotide sequence ID" value="NZ_CP012622.1"/>
</dbReference>
<protein>
    <recommendedName>
        <fullName evidence="3">HNH endonuclease</fullName>
    </recommendedName>
</protein>
<dbReference type="OrthoDB" id="391956at2"/>
<proteinExistence type="predicted"/>
<gene>
    <name evidence="1" type="ORF">SCANT_v1c02190</name>
</gene>
<dbReference type="EMBL" id="CP012622">
    <property type="protein sequence ID" value="ALD66129.1"/>
    <property type="molecule type" value="Genomic_DNA"/>
</dbReference>